<evidence type="ECO:0000313" key="4">
    <source>
        <dbReference type="EMBL" id="MBC9929876.1"/>
    </source>
</evidence>
<keyword evidence="1" id="KW-0808">Transferase</keyword>
<evidence type="ECO:0000313" key="5">
    <source>
        <dbReference type="Proteomes" id="UP000659124"/>
    </source>
</evidence>
<organism evidence="4 5">
    <name type="scientific">Chitinophaga qingshengii</name>
    <dbReference type="NCBI Taxonomy" id="1569794"/>
    <lineage>
        <taxon>Bacteria</taxon>
        <taxon>Pseudomonadati</taxon>
        <taxon>Bacteroidota</taxon>
        <taxon>Chitinophagia</taxon>
        <taxon>Chitinophagales</taxon>
        <taxon>Chitinophagaceae</taxon>
        <taxon>Chitinophaga</taxon>
    </lineage>
</organism>
<dbReference type="InterPro" id="IPR016181">
    <property type="entry name" value="Acyl_CoA_acyltransferase"/>
</dbReference>
<name>A0ABR7TK13_9BACT</name>
<dbReference type="InterPro" id="IPR000182">
    <property type="entry name" value="GNAT_dom"/>
</dbReference>
<proteinExistence type="predicted"/>
<dbReference type="Gene3D" id="3.40.630.30">
    <property type="match status" value="1"/>
</dbReference>
<evidence type="ECO:0000256" key="2">
    <source>
        <dbReference type="ARBA" id="ARBA00023315"/>
    </source>
</evidence>
<feature type="domain" description="N-acetyltransferase" evidence="3">
    <location>
        <begin position="3"/>
        <end position="170"/>
    </location>
</feature>
<dbReference type="PANTHER" id="PTHR43072:SF23">
    <property type="entry name" value="UPF0039 PROTEIN C11D3.02C"/>
    <property type="match status" value="1"/>
</dbReference>
<dbReference type="RefSeq" id="WP_188086968.1">
    <property type="nucleotide sequence ID" value="NZ_JACVFC010000001.1"/>
</dbReference>
<comment type="caution">
    <text evidence="4">The sequence shown here is derived from an EMBL/GenBank/DDBJ whole genome shotgun (WGS) entry which is preliminary data.</text>
</comment>
<sequence>MQIAFRQATSGDAAPIWEILKKAIARRKAEGSDQWQDGYPNPEVVARDIENGYGYVLVDKDTDTIVGYCALLINDEPAYEAIDGAWLTNGDFVVYHRVAISEDYLGQGLAQQMMKSIEEYTRAKGIVSLRADTNFDNQGMLRIFDKLGYVYCGEVDFRGAKRRAYEKLLQ</sequence>
<gene>
    <name evidence="4" type="ORF">ICL07_05770</name>
</gene>
<dbReference type="Pfam" id="PF00583">
    <property type="entry name" value="Acetyltransf_1"/>
    <property type="match status" value="1"/>
</dbReference>
<evidence type="ECO:0000256" key="1">
    <source>
        <dbReference type="ARBA" id="ARBA00022679"/>
    </source>
</evidence>
<dbReference type="EMBL" id="JACVFC010000001">
    <property type="protein sequence ID" value="MBC9929876.1"/>
    <property type="molecule type" value="Genomic_DNA"/>
</dbReference>
<reference evidence="4 5" key="1">
    <citation type="submission" date="2020-09" db="EMBL/GenBank/DDBJ databases">
        <title>Genome sequences of type strains of Chitinophaga qingshengii and Chitinophaga varians.</title>
        <authorList>
            <person name="Kittiwongwattana C."/>
        </authorList>
    </citation>
    <scope>NUCLEOTIDE SEQUENCE [LARGE SCALE GENOMIC DNA]</scope>
    <source>
        <strain evidence="4 5">JCM 30026</strain>
    </source>
</reference>
<dbReference type="SUPFAM" id="SSF55729">
    <property type="entry name" value="Acyl-CoA N-acyltransferases (Nat)"/>
    <property type="match status" value="1"/>
</dbReference>
<accession>A0ABR7TK13</accession>
<keyword evidence="5" id="KW-1185">Reference proteome</keyword>
<keyword evidence="2" id="KW-0012">Acyltransferase</keyword>
<dbReference type="PROSITE" id="PS51186">
    <property type="entry name" value="GNAT"/>
    <property type="match status" value="1"/>
</dbReference>
<dbReference type="CDD" id="cd04301">
    <property type="entry name" value="NAT_SF"/>
    <property type="match status" value="1"/>
</dbReference>
<evidence type="ECO:0000259" key="3">
    <source>
        <dbReference type="PROSITE" id="PS51186"/>
    </source>
</evidence>
<dbReference type="PANTHER" id="PTHR43072">
    <property type="entry name" value="N-ACETYLTRANSFERASE"/>
    <property type="match status" value="1"/>
</dbReference>
<protein>
    <submittedName>
        <fullName evidence="4">GNAT family N-acetyltransferase</fullName>
    </submittedName>
</protein>
<dbReference type="Proteomes" id="UP000659124">
    <property type="component" value="Unassembled WGS sequence"/>
</dbReference>